<dbReference type="GO" id="GO:0004556">
    <property type="term" value="F:alpha-amylase activity"/>
    <property type="evidence" value="ECO:0007669"/>
    <property type="project" value="TreeGrafter"/>
</dbReference>
<dbReference type="Gene3D" id="3.20.20.80">
    <property type="entry name" value="Glycosidases"/>
    <property type="match status" value="1"/>
</dbReference>
<dbReference type="NCBIfam" id="NF008183">
    <property type="entry name" value="PRK10933.1"/>
    <property type="match status" value="1"/>
</dbReference>
<dbReference type="SUPFAM" id="SSF51011">
    <property type="entry name" value="Glycosyl hydrolase domain"/>
    <property type="match status" value="1"/>
</dbReference>
<comment type="caution">
    <text evidence="5">The sequence shown here is derived from an EMBL/GenBank/DDBJ whole genome shotgun (WGS) entry which is preliminary data.</text>
</comment>
<dbReference type="InterPro" id="IPR017853">
    <property type="entry name" value="GH"/>
</dbReference>
<dbReference type="InterPro" id="IPR045857">
    <property type="entry name" value="O16G_dom_2"/>
</dbReference>
<evidence type="ECO:0000256" key="3">
    <source>
        <dbReference type="ARBA" id="ARBA00023295"/>
    </source>
</evidence>
<evidence type="ECO:0000259" key="4">
    <source>
        <dbReference type="SMART" id="SM00642"/>
    </source>
</evidence>
<dbReference type="FunFam" id="3.20.20.80:FF:000064">
    <property type="entry name" value="Oligo-1,6-glucosidase"/>
    <property type="match status" value="2"/>
</dbReference>
<dbReference type="Pfam" id="PF00128">
    <property type="entry name" value="Alpha-amylase"/>
    <property type="match status" value="1"/>
</dbReference>
<dbReference type="FunFam" id="3.90.400.10:FF:000002">
    <property type="entry name" value="Sucrose isomerase"/>
    <property type="match status" value="1"/>
</dbReference>
<feature type="domain" description="Glycosyl hydrolase family 13 catalytic" evidence="4">
    <location>
        <begin position="27"/>
        <end position="429"/>
    </location>
</feature>
<evidence type="ECO:0000256" key="2">
    <source>
        <dbReference type="ARBA" id="ARBA00022801"/>
    </source>
</evidence>
<evidence type="ECO:0000313" key="5">
    <source>
        <dbReference type="EMBL" id="MBB2206601.1"/>
    </source>
</evidence>
<dbReference type="Proteomes" id="UP000540556">
    <property type="component" value="Unassembled WGS sequence"/>
</dbReference>
<dbReference type="SMART" id="SM00642">
    <property type="entry name" value="Aamy"/>
    <property type="match status" value="1"/>
</dbReference>
<dbReference type="InterPro" id="IPR006047">
    <property type="entry name" value="GH13_cat_dom"/>
</dbReference>
<keyword evidence="3" id="KW-0326">Glycosidase</keyword>
<dbReference type="PANTHER" id="PTHR10357:SF179">
    <property type="entry name" value="NEUTRAL AND BASIC AMINO ACID TRANSPORT PROTEIN RBAT"/>
    <property type="match status" value="1"/>
</dbReference>
<dbReference type="SUPFAM" id="SSF51445">
    <property type="entry name" value="(Trans)glycosidases"/>
    <property type="match status" value="1"/>
</dbReference>
<dbReference type="Gene3D" id="3.90.400.10">
    <property type="entry name" value="Oligo-1,6-glucosidase, Domain 2"/>
    <property type="match status" value="1"/>
</dbReference>
<evidence type="ECO:0000313" key="6">
    <source>
        <dbReference type="Proteomes" id="UP000540556"/>
    </source>
</evidence>
<sequence length="565" mass="64692">MIGRSHAASGVRPAGRQPWWKEAVIYEIYPRSFRDSNGDGIGDLPGILEKLPYIRDLGVDTIWLAPIFQSPNRDNGYDISDYRAIMPEFGTMDDFDRLMAKASSLGLRIILDLVVNHTSDQHPWFQKSRAAKDSPYRDYYIWRDTPQGHPPNNWPSVWGGSAWASDPATGSSYLHLFSPQQPDLNWDNPAVREEVFSIMKFWLDKGVAGFRMDVITMISKIPSFRDMTPEELKAPEYVYAAGPHLHAYLREMNDRVLSHYDVMTVGEAYGMRARDIPLFTDSARRELDMVFAFDIVHVDRQGWRKIDWPLSKLKQVYAAAGKPRSPDSWNTVFLDNHDQPRAVSRFGNDSPPFREASAKAIATMLLTQCGTPFIYQGEELGMTNLPFSGVEDFDDVQVPIQWEARVKRQGVDPDAFLESLKDMGRDNARSPMQWDATRNAGFTTANRPWFRVNPNYTEINAQACMQDPNSVYHYFQALLALRRKYPALIHGTYQDLDPDHHAVFLYARELGRSRLLILMNMSDRGFTYESSSLTRASLLISNMQHRGATQGVTWLEPWEARIYRA</sequence>
<evidence type="ECO:0000256" key="1">
    <source>
        <dbReference type="ARBA" id="ARBA00008061"/>
    </source>
</evidence>
<gene>
    <name evidence="5" type="ORF">HLH27_16515</name>
</gene>
<dbReference type="EMBL" id="JABEQK010000019">
    <property type="protein sequence ID" value="MBB2206601.1"/>
    <property type="molecule type" value="Genomic_DNA"/>
</dbReference>
<dbReference type="GO" id="GO:0009313">
    <property type="term" value="P:oligosaccharide catabolic process"/>
    <property type="evidence" value="ECO:0007669"/>
    <property type="project" value="TreeGrafter"/>
</dbReference>
<dbReference type="PANTHER" id="PTHR10357">
    <property type="entry name" value="ALPHA-AMYLASE FAMILY MEMBER"/>
    <property type="match status" value="1"/>
</dbReference>
<organism evidence="5 6">
    <name type="scientific">Gluconacetobacter takamatsuzukensis</name>
    <dbReference type="NCBI Taxonomy" id="1286190"/>
    <lineage>
        <taxon>Bacteria</taxon>
        <taxon>Pseudomonadati</taxon>
        <taxon>Pseudomonadota</taxon>
        <taxon>Alphaproteobacteria</taxon>
        <taxon>Acetobacterales</taxon>
        <taxon>Acetobacteraceae</taxon>
        <taxon>Gluconacetobacter</taxon>
    </lineage>
</organism>
<comment type="similarity">
    <text evidence="1">Belongs to the glycosyl hydrolase 13 family.</text>
</comment>
<name>A0A7W4KGM9_9PROT</name>
<dbReference type="AlphaFoldDB" id="A0A7W4KGM9"/>
<accession>A0A7W4KGM9</accession>
<keyword evidence="2" id="KW-0378">Hydrolase</keyword>
<dbReference type="Gene3D" id="2.60.40.1180">
    <property type="entry name" value="Golgi alpha-mannosidase II"/>
    <property type="match status" value="1"/>
</dbReference>
<protein>
    <submittedName>
        <fullName evidence="5">Alpha-glucosidase</fullName>
    </submittedName>
</protein>
<dbReference type="CDD" id="cd11333">
    <property type="entry name" value="AmyAc_SI_OligoGlu_DGase"/>
    <property type="match status" value="1"/>
</dbReference>
<reference evidence="5 6" key="1">
    <citation type="submission" date="2020-04" db="EMBL/GenBank/DDBJ databases">
        <title>Description of novel Gluconacetobacter.</title>
        <authorList>
            <person name="Sombolestani A."/>
        </authorList>
    </citation>
    <scope>NUCLEOTIDE SEQUENCE [LARGE SCALE GENOMIC DNA]</scope>
    <source>
        <strain evidence="5 6">LMG 27800</strain>
    </source>
</reference>
<proteinExistence type="inferred from homology"/>
<keyword evidence="6" id="KW-1185">Reference proteome</keyword>
<dbReference type="InterPro" id="IPR013780">
    <property type="entry name" value="Glyco_hydro_b"/>
</dbReference>